<evidence type="ECO:0000313" key="2">
    <source>
        <dbReference type="EMBL" id="MBW1256054.1"/>
    </source>
</evidence>
<name>A0ABS6V9W4_9GAMM</name>
<sequence>MNTLLTAIENVHIAQTELLTRWHNTLSILKQENELLLQQVDYLENRLALLEGKLLEERLKVSRSTML</sequence>
<keyword evidence="3" id="KW-1185">Reference proteome</keyword>
<reference evidence="2 3" key="1">
    <citation type="submission" date="2021-07" db="EMBL/GenBank/DDBJ databases">
        <title>A novel phosphonate cluster across the Pantoea species complex is important for pathogenicity in onion.</title>
        <authorList>
            <person name="Zhao M."/>
            <person name="Stice S."/>
            <person name="Shin G.Y."/>
            <person name="Coutinho T."/>
            <person name="Gitaitis R."/>
            <person name="Kvitko B."/>
            <person name="Dutta B."/>
        </authorList>
    </citation>
    <scope>NUCLEOTIDE SEQUENCE [LARGE SCALE GENOMIC DNA]</scope>
    <source>
        <strain evidence="2 3">BD 382</strain>
    </source>
</reference>
<dbReference type="RefSeq" id="WP_218994532.1">
    <property type="nucleotide sequence ID" value="NZ_JAHVXU010000001.1"/>
</dbReference>
<accession>A0ABS6V9W4</accession>
<feature type="coiled-coil region" evidence="1">
    <location>
        <begin position="26"/>
        <end position="53"/>
    </location>
</feature>
<evidence type="ECO:0000313" key="3">
    <source>
        <dbReference type="Proteomes" id="UP001197236"/>
    </source>
</evidence>
<gene>
    <name evidence="2" type="ORF">KYI95_02340</name>
</gene>
<evidence type="ECO:0000256" key="1">
    <source>
        <dbReference type="SAM" id="Coils"/>
    </source>
</evidence>
<organism evidence="2 3">
    <name type="scientific">Pantoea allii</name>
    <dbReference type="NCBI Taxonomy" id="574096"/>
    <lineage>
        <taxon>Bacteria</taxon>
        <taxon>Pseudomonadati</taxon>
        <taxon>Pseudomonadota</taxon>
        <taxon>Gammaproteobacteria</taxon>
        <taxon>Enterobacterales</taxon>
        <taxon>Erwiniaceae</taxon>
        <taxon>Pantoea</taxon>
    </lineage>
</organism>
<comment type="caution">
    <text evidence="2">The sequence shown here is derived from an EMBL/GenBank/DDBJ whole genome shotgun (WGS) entry which is preliminary data.</text>
</comment>
<proteinExistence type="predicted"/>
<protein>
    <submittedName>
        <fullName evidence="2">Uncharacterized protein</fullName>
    </submittedName>
</protein>
<dbReference type="Proteomes" id="UP001197236">
    <property type="component" value="Unassembled WGS sequence"/>
</dbReference>
<keyword evidence="1" id="KW-0175">Coiled coil</keyword>
<dbReference type="EMBL" id="JAHVXZ010000001">
    <property type="protein sequence ID" value="MBW1256054.1"/>
    <property type="molecule type" value="Genomic_DNA"/>
</dbReference>